<keyword evidence="1" id="KW-1133">Transmembrane helix</keyword>
<evidence type="ECO:0000313" key="2">
    <source>
        <dbReference type="Proteomes" id="UP001652624"/>
    </source>
</evidence>
<proteinExistence type="predicted"/>
<gene>
    <name evidence="3 4" type="primary">STRIT1</name>
</gene>
<dbReference type="GeneID" id="132540381"/>
<dbReference type="RefSeq" id="XP_060053603.1">
    <property type="nucleotide sequence ID" value="XM_060197620.1"/>
</dbReference>
<sequence>MSEKAESTFPHLLVPVLLLIGWIVGLITMIYFVFF</sequence>
<evidence type="ECO:0000313" key="4">
    <source>
        <dbReference type="RefSeq" id="XP_060053603.1"/>
    </source>
</evidence>
<keyword evidence="2" id="KW-1185">Reference proteome</keyword>
<feature type="transmembrane region" description="Helical" evidence="1">
    <location>
        <begin position="12"/>
        <end position="34"/>
    </location>
</feature>
<dbReference type="InterPro" id="IPR044529">
    <property type="entry name" value="DWORF"/>
</dbReference>
<dbReference type="RefSeq" id="XP_060053602.1">
    <property type="nucleotide sequence ID" value="XM_060197619.1"/>
</dbReference>
<dbReference type="Pfam" id="PF22030">
    <property type="entry name" value="DWORF"/>
    <property type="match status" value="1"/>
</dbReference>
<accession>A0ABM3XXR2</accession>
<evidence type="ECO:0000256" key="1">
    <source>
        <dbReference type="SAM" id="Phobius"/>
    </source>
</evidence>
<protein>
    <submittedName>
        <fullName evidence="3 4">Sarcoplasmic/endoplasmic reticulum calcium ATPase regulator DWORF</fullName>
    </submittedName>
</protein>
<keyword evidence="1" id="KW-0472">Membrane</keyword>
<dbReference type="Proteomes" id="UP001652624">
    <property type="component" value="Chromosome 9"/>
</dbReference>
<keyword evidence="1" id="KW-0812">Transmembrane</keyword>
<reference evidence="3 4" key="1">
    <citation type="submission" date="2025-05" db="UniProtKB">
        <authorList>
            <consortium name="RefSeq"/>
        </authorList>
    </citation>
    <scope>IDENTIFICATION</scope>
</reference>
<organism evidence="2 3">
    <name type="scientific">Erinaceus europaeus</name>
    <name type="common">Western European hedgehog</name>
    <dbReference type="NCBI Taxonomy" id="9365"/>
    <lineage>
        <taxon>Eukaryota</taxon>
        <taxon>Metazoa</taxon>
        <taxon>Chordata</taxon>
        <taxon>Craniata</taxon>
        <taxon>Vertebrata</taxon>
        <taxon>Euteleostomi</taxon>
        <taxon>Mammalia</taxon>
        <taxon>Eutheria</taxon>
        <taxon>Laurasiatheria</taxon>
        <taxon>Eulipotyphla</taxon>
        <taxon>Erinaceidae</taxon>
        <taxon>Erinaceinae</taxon>
        <taxon>Erinaceus</taxon>
    </lineage>
</organism>
<evidence type="ECO:0000313" key="3">
    <source>
        <dbReference type="RefSeq" id="XP_060053602.1"/>
    </source>
</evidence>
<name>A0ABM3XXR2_ERIEU</name>